<reference evidence="1 2" key="1">
    <citation type="submission" date="2023-12" db="EMBL/GenBank/DDBJ databases">
        <title>Baltic Sea Cyanobacteria.</title>
        <authorList>
            <person name="Delbaje E."/>
            <person name="Fewer D.P."/>
            <person name="Shishido T.K."/>
        </authorList>
    </citation>
    <scope>NUCLEOTIDE SEQUENCE [LARGE SCALE GENOMIC DNA]</scope>
    <source>
        <strain evidence="1 2">UHCC 0139</strain>
    </source>
</reference>
<dbReference type="EMBL" id="JAYGHX010000001">
    <property type="protein sequence ID" value="MEA5389816.1"/>
    <property type="molecule type" value="Genomic_DNA"/>
</dbReference>
<comment type="caution">
    <text evidence="1">The sequence shown here is derived from an EMBL/GenBank/DDBJ whole genome shotgun (WGS) entry which is preliminary data.</text>
</comment>
<proteinExistence type="predicted"/>
<gene>
    <name evidence="1" type="ORF">VB738_00950</name>
</gene>
<sequence>MTPPVKRTTLGARVAAVLLLPLLLPLLRGLGDPASAQYSPNCQRNGVKEFCAMTPISGATSEKQIVEKITFADHTVYEVLRNETTCKQTSESVRTCHAKIITSQGASGVIPAFYRGTSYEGGYKHEYVGKGIHITYFFLD</sequence>
<dbReference type="Proteomes" id="UP001304461">
    <property type="component" value="Unassembled WGS sequence"/>
</dbReference>
<accession>A0ABU5RPX2</accession>
<dbReference type="RefSeq" id="WP_323303949.1">
    <property type="nucleotide sequence ID" value="NZ_JAYGHX010000001.1"/>
</dbReference>
<evidence type="ECO:0000313" key="1">
    <source>
        <dbReference type="EMBL" id="MEA5389816.1"/>
    </source>
</evidence>
<name>A0ABU5RPX2_9CYAN</name>
<organism evidence="1 2">
    <name type="scientific">Cyanobium gracile UHCC 0139</name>
    <dbReference type="NCBI Taxonomy" id="3110308"/>
    <lineage>
        <taxon>Bacteria</taxon>
        <taxon>Bacillati</taxon>
        <taxon>Cyanobacteriota</taxon>
        <taxon>Cyanophyceae</taxon>
        <taxon>Synechococcales</taxon>
        <taxon>Prochlorococcaceae</taxon>
        <taxon>Cyanobium</taxon>
    </lineage>
</organism>
<protein>
    <submittedName>
        <fullName evidence="1">Uncharacterized protein</fullName>
    </submittedName>
</protein>
<evidence type="ECO:0000313" key="2">
    <source>
        <dbReference type="Proteomes" id="UP001304461"/>
    </source>
</evidence>
<keyword evidence="2" id="KW-1185">Reference proteome</keyword>